<dbReference type="Proteomes" id="UP000054886">
    <property type="component" value="Unassembled WGS sequence"/>
</dbReference>
<proteinExistence type="inferred from homology"/>
<feature type="transmembrane region" description="Helical" evidence="6">
    <location>
        <begin position="211"/>
        <end position="233"/>
    </location>
</feature>
<sequence length="390" mass="44607">MGYFVPQDKIANLKYYKYQSEDLSVVSKYVLKPFWLKFQKIFPSWMAPNVITLSGLGFILFNLLIVLYYDPNLDKETPRWTYISYAFGMFMYQTFDGCDGIHARLTGQSGPLGELFDHSIDALNTTLSLFLFCSAASVGYTPKFLFCQFCCLLNFYLSTWEEYHTHILFLSEMSGPVEGILTIASSLFLTGVFGPDLMWHTAWFNLTFNNYTYGVTFLDIFLFSLFVGVIFNVKSSLKNVQRYYKDSFVTNHGTENATTESNRGLIPFFAYSGSVFLLILSYPQIISLPLILSIGLTAAFMVGRIIVAHLTKQEFPFIHFPMFIPILQLLTASVVVEYLGHDIFQTCFALSWLGFGVTLGIHGLFFNEIIYEFTNYLDVYALSIKHPKHK</sequence>
<dbReference type="EMBL" id="LLZZ01000146">
    <property type="protein sequence ID" value="KTA99250.1"/>
    <property type="molecule type" value="Genomic_DNA"/>
</dbReference>
<evidence type="ECO:0000313" key="7">
    <source>
        <dbReference type="EMBL" id="KTA99250.1"/>
    </source>
</evidence>
<evidence type="ECO:0000256" key="5">
    <source>
        <dbReference type="RuleBase" id="RU003750"/>
    </source>
</evidence>
<dbReference type="PANTHER" id="PTHR10414">
    <property type="entry name" value="ETHANOLAMINEPHOSPHOTRANSFERASE"/>
    <property type="match status" value="1"/>
</dbReference>
<dbReference type="InterPro" id="IPR000462">
    <property type="entry name" value="CDP-OH_P_trans"/>
</dbReference>
<dbReference type="VEuPathDB" id="FungiDB:GVI51_L13013"/>
<gene>
    <name evidence="8" type="ORF">AO440_004859</name>
    <name evidence="7" type="ORF">AO440_005031</name>
</gene>
<dbReference type="EMBL" id="LLZZ01000122">
    <property type="protein sequence ID" value="KTB02836.1"/>
    <property type="molecule type" value="Genomic_DNA"/>
</dbReference>
<organism evidence="7 9">
    <name type="scientific">Candida glabrata</name>
    <name type="common">Yeast</name>
    <name type="synonym">Torulopsis glabrata</name>
    <dbReference type="NCBI Taxonomy" id="5478"/>
    <lineage>
        <taxon>Eukaryota</taxon>
        <taxon>Fungi</taxon>
        <taxon>Dikarya</taxon>
        <taxon>Ascomycota</taxon>
        <taxon>Saccharomycotina</taxon>
        <taxon>Saccharomycetes</taxon>
        <taxon>Saccharomycetales</taxon>
        <taxon>Saccharomycetaceae</taxon>
        <taxon>Nakaseomyces</taxon>
    </lineage>
</organism>
<dbReference type="GO" id="GO:0004142">
    <property type="term" value="F:diacylglycerol cholinephosphotransferase activity"/>
    <property type="evidence" value="ECO:0007669"/>
    <property type="project" value="EnsemblFungi"/>
</dbReference>
<dbReference type="VEuPathDB" id="FungiDB:CAGL0L13068g"/>
<evidence type="ECO:0000256" key="2">
    <source>
        <dbReference type="ARBA" id="ARBA00010441"/>
    </source>
</evidence>
<dbReference type="GO" id="GO:0006646">
    <property type="term" value="P:phosphatidylethanolamine biosynthetic process"/>
    <property type="evidence" value="ECO:0007669"/>
    <property type="project" value="EnsemblFungi"/>
</dbReference>
<feature type="transmembrane region" description="Helical" evidence="6">
    <location>
        <begin position="288"/>
        <end position="310"/>
    </location>
</feature>
<name>A0A0W0CS65_CANGB</name>
<dbReference type="InterPro" id="IPR043130">
    <property type="entry name" value="CDP-OH_PTrfase_TM_dom"/>
</dbReference>
<dbReference type="GO" id="GO:0016020">
    <property type="term" value="C:membrane"/>
    <property type="evidence" value="ECO:0007669"/>
    <property type="project" value="UniProtKB-SubCell"/>
</dbReference>
<dbReference type="InterPro" id="IPR048254">
    <property type="entry name" value="CDP_ALCOHOL_P_TRANSF_CS"/>
</dbReference>
<feature type="transmembrane region" description="Helical" evidence="6">
    <location>
        <begin position="45"/>
        <end position="69"/>
    </location>
</feature>
<feature type="transmembrane region" description="Helical" evidence="6">
    <location>
        <begin position="348"/>
        <end position="366"/>
    </location>
</feature>
<dbReference type="AlphaFoldDB" id="A0A0W0CS65"/>
<dbReference type="VEuPathDB" id="FungiDB:B1J91_L13068g"/>
<dbReference type="PIRSF" id="PIRSF015665">
    <property type="entry name" value="CHOPT"/>
    <property type="match status" value="1"/>
</dbReference>
<comment type="caution">
    <text evidence="7">The sequence shown here is derived from an EMBL/GenBank/DDBJ whole genome shotgun (WGS) entry which is preliminary data.</text>
</comment>
<comment type="similarity">
    <text evidence="2 5">Belongs to the CDP-alcohol phosphatidyltransferase class-I family.</text>
</comment>
<reference evidence="7 9" key="1">
    <citation type="submission" date="2015-10" db="EMBL/GenBank/DDBJ databases">
        <title>Draft genomes sequences of Candida glabrata isolates 1A, 1B, 2A, 2B, 3A and 3B.</title>
        <authorList>
            <person name="Haavelsrud O.E."/>
            <person name="Gaustad P."/>
        </authorList>
    </citation>
    <scope>NUCLEOTIDE SEQUENCE [LARGE SCALE GENOMIC DNA]</scope>
    <source>
        <strain evidence="7">910700640</strain>
    </source>
</reference>
<feature type="transmembrane region" description="Helical" evidence="6">
    <location>
        <begin position="265"/>
        <end position="282"/>
    </location>
</feature>
<accession>A0A0W0CS65</accession>
<evidence type="ECO:0000256" key="3">
    <source>
        <dbReference type="ARBA" id="ARBA00022679"/>
    </source>
</evidence>
<evidence type="ECO:0000256" key="1">
    <source>
        <dbReference type="ARBA" id="ARBA00004370"/>
    </source>
</evidence>
<keyword evidence="3 5" id="KW-0808">Transferase</keyword>
<dbReference type="PROSITE" id="PS00379">
    <property type="entry name" value="CDP_ALCOHOL_P_TRANSF"/>
    <property type="match status" value="1"/>
</dbReference>
<feature type="transmembrane region" description="Helical" evidence="6">
    <location>
        <begin position="317"/>
        <end position="336"/>
    </location>
</feature>
<keyword evidence="6" id="KW-1133">Transmembrane helix</keyword>
<keyword evidence="6" id="KW-0812">Transmembrane</keyword>
<dbReference type="Gene3D" id="1.20.120.1760">
    <property type="match status" value="1"/>
</dbReference>
<dbReference type="VEuPathDB" id="FungiDB:GWK60_L16995"/>
<evidence type="ECO:0000313" key="9">
    <source>
        <dbReference type="Proteomes" id="UP000054886"/>
    </source>
</evidence>
<evidence type="ECO:0000256" key="4">
    <source>
        <dbReference type="ARBA" id="ARBA00023136"/>
    </source>
</evidence>
<dbReference type="GO" id="GO:0004307">
    <property type="term" value="F:ethanolaminephosphotransferase activity"/>
    <property type="evidence" value="ECO:0007669"/>
    <property type="project" value="EnsemblFungi"/>
</dbReference>
<evidence type="ECO:0000313" key="8">
    <source>
        <dbReference type="EMBL" id="KTB02836.1"/>
    </source>
</evidence>
<dbReference type="PANTHER" id="PTHR10414:SF37">
    <property type="entry name" value="BB IN A BOXCAR, ISOFORM C"/>
    <property type="match status" value="1"/>
</dbReference>
<dbReference type="InterPro" id="IPR014472">
    <property type="entry name" value="CHOPT"/>
</dbReference>
<protein>
    <submittedName>
        <fullName evidence="7">Choline/ethanolaminephosphotransferase 1</fullName>
    </submittedName>
</protein>
<evidence type="ECO:0000256" key="6">
    <source>
        <dbReference type="SAM" id="Phobius"/>
    </source>
</evidence>
<dbReference type="Pfam" id="PF01066">
    <property type="entry name" value="CDP-OH_P_transf"/>
    <property type="match status" value="1"/>
</dbReference>
<comment type="subcellular location">
    <subcellularLocation>
        <location evidence="1">Membrane</location>
    </subcellularLocation>
</comment>
<keyword evidence="4 6" id="KW-0472">Membrane</keyword>